<dbReference type="Gene3D" id="3.80.10.10">
    <property type="entry name" value="Ribonuclease Inhibitor"/>
    <property type="match status" value="1"/>
</dbReference>
<gene>
    <name evidence="3" type="ORF">B0I36DRAFT_381284</name>
</gene>
<dbReference type="Proteomes" id="UP000756346">
    <property type="component" value="Unassembled WGS sequence"/>
</dbReference>
<dbReference type="AlphaFoldDB" id="A0A9P8YHU7"/>
<dbReference type="EMBL" id="JAGTJQ010000002">
    <property type="protein sequence ID" value="KAH7038229.1"/>
    <property type="molecule type" value="Genomic_DNA"/>
</dbReference>
<sequence>MDVLALPTEVLYQVFDFLREDGDIDSIRASLLVCRAFQGVAEHALYHTIAFRKRSSMEKLAQALEADPGRLRYIQDLELQWSTKEYKHGDLQPPDLAAMLNLRRLLSESPECQPWARRQGQWKPDMQNCLDAFEKASLRSTVAAPRPLEHLLSLTLHWSGEDERFWFIKPSCPIFLHPTLRDIKLSCVGIVRHEADDAEWEAGLDEFRHKTALESLHFEESLVSAQALMQILSLPRALKHFAFEEVSHHRPGVARFLDHLIGHDVDTLNAAFAQQAQSLTCLRIKSSSYLRQTHSSTADITLSLGDFRDLTRLELGDFPAARRSQPWMLAYPLPPNLKQLRITGFGPDNSELVNKILTSLLKVDQLIKNAQARDETFHLDIWLPKIPYWDPMPMDANFARLGPIIVALDGTIIARDRHESDSDAAILPPPESGPDSNRDDAAKTAQPQPHVSIMSVKLRGNYIPPYLHGERRPDVASLFDSRSGWLSTGLIHSMEREQHGYLVDDDDDSSSSFHLTDDEVNNDVETANADDDDDDDDDENTAENQQHRAVVNGFEWETASE</sequence>
<dbReference type="OrthoDB" id="2522477at2759"/>
<evidence type="ECO:0000313" key="4">
    <source>
        <dbReference type="Proteomes" id="UP000756346"/>
    </source>
</evidence>
<evidence type="ECO:0000256" key="1">
    <source>
        <dbReference type="SAM" id="MobiDB-lite"/>
    </source>
</evidence>
<comment type="caution">
    <text evidence="3">The sequence shown here is derived from an EMBL/GenBank/DDBJ whole genome shotgun (WGS) entry which is preliminary data.</text>
</comment>
<evidence type="ECO:0000259" key="2">
    <source>
        <dbReference type="Pfam" id="PF12937"/>
    </source>
</evidence>
<feature type="compositionally biased region" description="Acidic residues" evidence="1">
    <location>
        <begin position="518"/>
        <end position="541"/>
    </location>
</feature>
<keyword evidence="4" id="KW-1185">Reference proteome</keyword>
<organism evidence="3 4">
    <name type="scientific">Microdochium trichocladiopsis</name>
    <dbReference type="NCBI Taxonomy" id="1682393"/>
    <lineage>
        <taxon>Eukaryota</taxon>
        <taxon>Fungi</taxon>
        <taxon>Dikarya</taxon>
        <taxon>Ascomycota</taxon>
        <taxon>Pezizomycotina</taxon>
        <taxon>Sordariomycetes</taxon>
        <taxon>Xylariomycetidae</taxon>
        <taxon>Xylariales</taxon>
        <taxon>Microdochiaceae</taxon>
        <taxon>Microdochium</taxon>
    </lineage>
</organism>
<feature type="domain" description="F-box" evidence="2">
    <location>
        <begin position="4"/>
        <end position="52"/>
    </location>
</feature>
<accession>A0A9P8YHU7</accession>
<dbReference type="GeneID" id="70190394"/>
<name>A0A9P8YHU7_9PEZI</name>
<evidence type="ECO:0000313" key="3">
    <source>
        <dbReference type="EMBL" id="KAH7038229.1"/>
    </source>
</evidence>
<dbReference type="InterPro" id="IPR001810">
    <property type="entry name" value="F-box_dom"/>
</dbReference>
<protein>
    <recommendedName>
        <fullName evidence="2">F-box domain-containing protein</fullName>
    </recommendedName>
</protein>
<reference evidence="3" key="1">
    <citation type="journal article" date="2021" name="Nat. Commun.">
        <title>Genetic determinants of endophytism in the Arabidopsis root mycobiome.</title>
        <authorList>
            <person name="Mesny F."/>
            <person name="Miyauchi S."/>
            <person name="Thiergart T."/>
            <person name="Pickel B."/>
            <person name="Atanasova L."/>
            <person name="Karlsson M."/>
            <person name="Huettel B."/>
            <person name="Barry K.W."/>
            <person name="Haridas S."/>
            <person name="Chen C."/>
            <person name="Bauer D."/>
            <person name="Andreopoulos W."/>
            <person name="Pangilinan J."/>
            <person name="LaButti K."/>
            <person name="Riley R."/>
            <person name="Lipzen A."/>
            <person name="Clum A."/>
            <person name="Drula E."/>
            <person name="Henrissat B."/>
            <person name="Kohler A."/>
            <person name="Grigoriev I.V."/>
            <person name="Martin F.M."/>
            <person name="Hacquard S."/>
        </authorList>
    </citation>
    <scope>NUCLEOTIDE SEQUENCE</scope>
    <source>
        <strain evidence="3">MPI-CAGE-CH-0230</strain>
    </source>
</reference>
<feature type="region of interest" description="Disordered" evidence="1">
    <location>
        <begin position="419"/>
        <end position="451"/>
    </location>
</feature>
<dbReference type="InterPro" id="IPR032675">
    <property type="entry name" value="LRR_dom_sf"/>
</dbReference>
<proteinExistence type="predicted"/>
<dbReference type="Pfam" id="PF12937">
    <property type="entry name" value="F-box-like"/>
    <property type="match status" value="1"/>
</dbReference>
<dbReference type="RefSeq" id="XP_046017350.1">
    <property type="nucleotide sequence ID" value="XM_046160848.1"/>
</dbReference>
<feature type="region of interest" description="Disordered" evidence="1">
    <location>
        <begin position="502"/>
        <end position="561"/>
    </location>
</feature>